<organism evidence="2 3">
    <name type="scientific">Anaeromyxobacter diazotrophicus</name>
    <dbReference type="NCBI Taxonomy" id="2590199"/>
    <lineage>
        <taxon>Bacteria</taxon>
        <taxon>Pseudomonadati</taxon>
        <taxon>Myxococcota</taxon>
        <taxon>Myxococcia</taxon>
        <taxon>Myxococcales</taxon>
        <taxon>Cystobacterineae</taxon>
        <taxon>Anaeromyxobacteraceae</taxon>
        <taxon>Anaeromyxobacter</taxon>
    </lineage>
</organism>
<dbReference type="GO" id="GO:0016787">
    <property type="term" value="F:hydrolase activity"/>
    <property type="evidence" value="ECO:0007669"/>
    <property type="project" value="InterPro"/>
</dbReference>
<dbReference type="Proteomes" id="UP000503640">
    <property type="component" value="Unassembled WGS sequence"/>
</dbReference>
<protein>
    <submittedName>
        <fullName evidence="2">Carboxymethylenebutenolidase</fullName>
    </submittedName>
</protein>
<feature type="domain" description="Dienelactone hydrolase" evidence="1">
    <location>
        <begin position="16"/>
        <end position="223"/>
    </location>
</feature>
<dbReference type="InterPro" id="IPR002925">
    <property type="entry name" value="Dienelactn_hydro"/>
</dbReference>
<dbReference type="Gene3D" id="3.40.50.1820">
    <property type="entry name" value="alpha/beta hydrolase"/>
    <property type="match status" value="1"/>
</dbReference>
<comment type="caution">
    <text evidence="2">The sequence shown here is derived from an EMBL/GenBank/DDBJ whole genome shotgun (WGS) entry which is preliminary data.</text>
</comment>
<gene>
    <name evidence="2" type="ORF">AMYX_40750</name>
</gene>
<dbReference type="Pfam" id="PF01738">
    <property type="entry name" value="DLH"/>
    <property type="match status" value="1"/>
</dbReference>
<evidence type="ECO:0000313" key="3">
    <source>
        <dbReference type="Proteomes" id="UP000503640"/>
    </source>
</evidence>
<dbReference type="PANTHER" id="PTHR46623:SF6">
    <property type="entry name" value="ALPHA_BETA-HYDROLASES SUPERFAMILY PROTEIN"/>
    <property type="match status" value="1"/>
</dbReference>
<reference evidence="3" key="1">
    <citation type="journal article" date="2020" name="Appl. Environ. Microbiol.">
        <title>Diazotrophic Anaeromyxobacter Isolates from Soils.</title>
        <authorList>
            <person name="Masuda Y."/>
            <person name="Yamanaka H."/>
            <person name="Xu Z.X."/>
            <person name="Shiratori Y."/>
            <person name="Aono T."/>
            <person name="Amachi S."/>
            <person name="Senoo K."/>
            <person name="Itoh H."/>
        </authorList>
    </citation>
    <scope>NUCLEOTIDE SEQUENCE [LARGE SCALE GENOMIC DNA]</scope>
    <source>
        <strain evidence="3">R267</strain>
    </source>
</reference>
<evidence type="ECO:0000259" key="1">
    <source>
        <dbReference type="Pfam" id="PF01738"/>
    </source>
</evidence>
<sequence length="224" mass="23665">MGTTISFPRTSGGTAQGYLAEAKDPKAPGVVVIQEWWGVQGQIKATCDQLAKDGFTALAPDLYGGKVVPYHDAAAASAAMKALDFKAATAEAVRGAAQRLAQRGGKVGLTGFCLGGAVTVIGAATLPELSAAVCFYGLPPADVASGKDVKVPLQCHFAAHDDWVTPAFADAFEQQLRAAGKTYEVYRYPGHHAFMNSDRKEVHDAAAAKLAWERCLAFFRKYLG</sequence>
<dbReference type="PANTHER" id="PTHR46623">
    <property type="entry name" value="CARBOXYMETHYLENEBUTENOLIDASE-RELATED"/>
    <property type="match status" value="1"/>
</dbReference>
<dbReference type="EMBL" id="BJTG01000013">
    <property type="protein sequence ID" value="GEJ59334.1"/>
    <property type="molecule type" value="Genomic_DNA"/>
</dbReference>
<dbReference type="SUPFAM" id="SSF53474">
    <property type="entry name" value="alpha/beta-Hydrolases"/>
    <property type="match status" value="1"/>
</dbReference>
<dbReference type="InterPro" id="IPR029058">
    <property type="entry name" value="AB_hydrolase_fold"/>
</dbReference>
<dbReference type="AlphaFoldDB" id="A0A7I9VSA8"/>
<evidence type="ECO:0000313" key="2">
    <source>
        <dbReference type="EMBL" id="GEJ59334.1"/>
    </source>
</evidence>
<name>A0A7I9VSA8_9BACT</name>
<proteinExistence type="predicted"/>
<dbReference type="InterPro" id="IPR051049">
    <property type="entry name" value="Dienelactone_hydrolase-like"/>
</dbReference>
<keyword evidence="3" id="KW-1185">Reference proteome</keyword>
<accession>A0A7I9VSA8</accession>